<evidence type="ECO:0000259" key="6">
    <source>
        <dbReference type="Pfam" id="PF01979"/>
    </source>
</evidence>
<dbReference type="EMBL" id="LK996017">
    <property type="protein sequence ID" value="CDX00362.1"/>
    <property type="molecule type" value="Genomic_DNA"/>
</dbReference>
<comment type="PTM">
    <text evidence="5">Carbamylation allows a single lysine to coordinate two divalent metal cations.</text>
</comment>
<comment type="cofactor">
    <cofactor evidence="1">
        <name>Zn(2+)</name>
        <dbReference type="ChEBI" id="CHEBI:29105"/>
    </cofactor>
</comment>
<dbReference type="GO" id="GO:0016812">
    <property type="term" value="F:hydrolase activity, acting on carbon-nitrogen (but not peptide) bonds, in cyclic amides"/>
    <property type="evidence" value="ECO:0007669"/>
    <property type="project" value="TreeGrafter"/>
</dbReference>
<protein>
    <submittedName>
        <fullName evidence="7">D-hydantoinase</fullName>
    </submittedName>
</protein>
<dbReference type="SUPFAM" id="SSF51338">
    <property type="entry name" value="Composite domain of metallo-dependent hydrolases"/>
    <property type="match status" value="1"/>
</dbReference>
<dbReference type="PATRIC" id="fig|49338.4.peg.504"/>
<evidence type="ECO:0000256" key="4">
    <source>
        <dbReference type="ARBA" id="ARBA00022801"/>
    </source>
</evidence>
<name>A0A098AW63_DESHA</name>
<dbReference type="RefSeq" id="WP_208925218.1">
    <property type="nucleotide sequence ID" value="NZ_LK996017.1"/>
</dbReference>
<evidence type="ECO:0000313" key="7">
    <source>
        <dbReference type="EMBL" id="CDX00362.1"/>
    </source>
</evidence>
<keyword evidence="3" id="KW-0479">Metal-binding</keyword>
<dbReference type="PANTHER" id="PTHR11647:SF1">
    <property type="entry name" value="COLLAPSIN RESPONSE MEDIATOR PROTEIN"/>
    <property type="match status" value="1"/>
</dbReference>
<dbReference type="PANTHER" id="PTHR11647">
    <property type="entry name" value="HYDRANTOINASE/DIHYDROPYRIMIDINASE FAMILY MEMBER"/>
    <property type="match status" value="1"/>
</dbReference>
<dbReference type="Gene3D" id="2.30.40.10">
    <property type="entry name" value="Urease, subunit C, domain 1"/>
    <property type="match status" value="1"/>
</dbReference>
<gene>
    <name evidence="7" type="ORF">DPCES_0475</name>
</gene>
<accession>A0A098AW63</accession>
<dbReference type="InterPro" id="IPR011059">
    <property type="entry name" value="Metal-dep_hydrolase_composite"/>
</dbReference>
<dbReference type="GO" id="GO:0046872">
    <property type="term" value="F:metal ion binding"/>
    <property type="evidence" value="ECO:0007669"/>
    <property type="project" value="UniProtKB-KW"/>
</dbReference>
<comment type="similarity">
    <text evidence="2">Belongs to the metallo-dependent hydrolases superfamily. Hydantoinase/dihydropyrimidinase family.</text>
</comment>
<dbReference type="Gene3D" id="3.20.20.140">
    <property type="entry name" value="Metal-dependent hydrolases"/>
    <property type="match status" value="1"/>
</dbReference>
<evidence type="ECO:0000256" key="3">
    <source>
        <dbReference type="ARBA" id="ARBA00022723"/>
    </source>
</evidence>
<keyword evidence="4" id="KW-0378">Hydrolase</keyword>
<dbReference type="NCBIfam" id="TIGR02033">
    <property type="entry name" value="D-hydantoinase"/>
    <property type="match status" value="1"/>
</dbReference>
<evidence type="ECO:0000256" key="1">
    <source>
        <dbReference type="ARBA" id="ARBA00001947"/>
    </source>
</evidence>
<feature type="domain" description="Amidohydrolase-related" evidence="6">
    <location>
        <begin position="50"/>
        <end position="431"/>
    </location>
</feature>
<dbReference type="InterPro" id="IPR032466">
    <property type="entry name" value="Metal_Hydrolase"/>
</dbReference>
<feature type="modified residue" description="N6-carboxylysine" evidence="5">
    <location>
        <position position="149"/>
    </location>
</feature>
<dbReference type="InterPro" id="IPR050378">
    <property type="entry name" value="Metallo-dep_Hydrolases_sf"/>
</dbReference>
<organism evidence="7">
    <name type="scientific">Desulfitobacterium hafniense</name>
    <name type="common">Desulfitobacterium frappieri</name>
    <dbReference type="NCBI Taxonomy" id="49338"/>
    <lineage>
        <taxon>Bacteria</taxon>
        <taxon>Bacillati</taxon>
        <taxon>Bacillota</taxon>
        <taxon>Clostridia</taxon>
        <taxon>Eubacteriales</taxon>
        <taxon>Desulfitobacteriaceae</taxon>
        <taxon>Desulfitobacterium</taxon>
    </lineage>
</organism>
<evidence type="ECO:0000256" key="2">
    <source>
        <dbReference type="ARBA" id="ARBA00008829"/>
    </source>
</evidence>
<dbReference type="InterPro" id="IPR006680">
    <property type="entry name" value="Amidohydro-rel"/>
</dbReference>
<dbReference type="CDD" id="cd01314">
    <property type="entry name" value="D-HYD"/>
    <property type="match status" value="1"/>
</dbReference>
<dbReference type="SUPFAM" id="SSF51556">
    <property type="entry name" value="Metallo-dependent hydrolases"/>
    <property type="match status" value="1"/>
</dbReference>
<dbReference type="FunFam" id="3.20.20.140:FF:000174">
    <property type="entry name" value="Dihydropyrimidinase-related protein 2"/>
    <property type="match status" value="1"/>
</dbReference>
<dbReference type="Pfam" id="PF01979">
    <property type="entry name" value="Amidohydro_1"/>
    <property type="match status" value="1"/>
</dbReference>
<proteinExistence type="inferred from homology"/>
<dbReference type="AlphaFoldDB" id="A0A098AW63"/>
<dbReference type="GO" id="GO:0005829">
    <property type="term" value="C:cytosol"/>
    <property type="evidence" value="ECO:0007669"/>
    <property type="project" value="TreeGrafter"/>
</dbReference>
<dbReference type="InterPro" id="IPR011778">
    <property type="entry name" value="Hydantoinase/dihydroPyrase"/>
</dbReference>
<evidence type="ECO:0000256" key="5">
    <source>
        <dbReference type="PIRSR" id="PIRSR611778-50"/>
    </source>
</evidence>
<reference evidence="7" key="1">
    <citation type="submission" date="2014-07" db="EMBL/GenBank/DDBJ databases">
        <authorList>
            <person name="Hornung V.Bastian."/>
        </authorList>
    </citation>
    <scope>NUCLEOTIDE SEQUENCE</scope>
    <source>
        <strain evidence="7">PCE-S</strain>
    </source>
</reference>
<sequence>MKTLIKNGTIITASEYCRTDLLIEDGKIACIGTNIGDEADVKIDAQDKLIFPGGIDAHVHMNVPCSDGSVSAGYDTETMAAAIGGTTTILDYVLQEYGKSMQESIDGASALAESQAAVDYGFHVIVTNPDAQTIAEIEDLIPSGITSFKLFMANDLALDDQQLLKFMEELARLGGLACVHAENGAIIAYLQNKHRQKKQLEPYYHFQSRPLSSENEAINRVIALAKTADCPMLIAHVSNLEGVKIITGAQAATPIYTESCPHYLVLDDEEYRQGEFAAAKYVISPPLRSKEEKEKLWVGIKNKGIDIISSDHNGFNYATHKQLGKDDYTRIPNGGPGIEQRFTLMYHALTERGIDLSRFVDLIATKPAKIFGLFPQKGTIAPGSDADLVIFDPALAWTITAKEQQQASDYTPYEGLRMKGRVAKVLLRGEVIVEEGKYVGKPGDGKFIARQTLRSQNSKV</sequence>